<dbReference type="Proteomes" id="UP000237144">
    <property type="component" value="Unassembled WGS sequence"/>
</dbReference>
<dbReference type="PRINTS" id="PR00789">
    <property type="entry name" value="OSIALOPTASE"/>
</dbReference>
<evidence type="ECO:0000313" key="10">
    <source>
        <dbReference type="Proteomes" id="UP000237144"/>
    </source>
</evidence>
<keyword evidence="10" id="KW-1185">Reference proteome</keyword>
<keyword evidence="7" id="KW-0496">Mitochondrion</keyword>
<dbReference type="GO" id="GO:0072670">
    <property type="term" value="P:mitochondrial tRNA threonylcarbamoyladenosine modification"/>
    <property type="evidence" value="ECO:0007669"/>
    <property type="project" value="TreeGrafter"/>
</dbReference>
<evidence type="ECO:0000256" key="5">
    <source>
        <dbReference type="ARBA" id="ARBA00023315"/>
    </source>
</evidence>
<dbReference type="GO" id="GO:0061711">
    <property type="term" value="F:tRNA N(6)-L-threonylcarbamoyladenine synthase activity"/>
    <property type="evidence" value="ECO:0007669"/>
    <property type="project" value="UniProtKB-EC"/>
</dbReference>
<comment type="similarity">
    <text evidence="7">Belongs to the KAE1 / TsaD family.</text>
</comment>
<dbReference type="EMBL" id="PJQD01000024">
    <property type="protein sequence ID" value="POY74482.1"/>
    <property type="molecule type" value="Genomic_DNA"/>
</dbReference>
<comment type="subunit">
    <text evidence="7">Homodimer.</text>
</comment>
<dbReference type="InterPro" id="IPR017861">
    <property type="entry name" value="KAE1/TsaD"/>
</dbReference>
<dbReference type="NCBIfam" id="TIGR00329">
    <property type="entry name" value="gcp_kae1"/>
    <property type="match status" value="1"/>
</dbReference>
<evidence type="ECO:0000256" key="4">
    <source>
        <dbReference type="ARBA" id="ARBA00022723"/>
    </source>
</evidence>
<evidence type="ECO:0000313" key="9">
    <source>
        <dbReference type="EMBL" id="POY74482.1"/>
    </source>
</evidence>
<evidence type="ECO:0000256" key="1">
    <source>
        <dbReference type="ARBA" id="ARBA00012156"/>
    </source>
</evidence>
<dbReference type="Gene3D" id="3.30.420.40">
    <property type="match status" value="2"/>
</dbReference>
<dbReference type="HAMAP" id="MF_01445">
    <property type="entry name" value="TsaD"/>
    <property type="match status" value="1"/>
</dbReference>
<comment type="catalytic activity">
    <reaction evidence="6 7">
        <text>L-threonylcarbamoyladenylate + adenosine(37) in tRNA = N(6)-L-threonylcarbamoyladenosine(37) in tRNA + AMP + H(+)</text>
        <dbReference type="Rhea" id="RHEA:37059"/>
        <dbReference type="Rhea" id="RHEA-COMP:10162"/>
        <dbReference type="Rhea" id="RHEA-COMP:10163"/>
        <dbReference type="ChEBI" id="CHEBI:15378"/>
        <dbReference type="ChEBI" id="CHEBI:73682"/>
        <dbReference type="ChEBI" id="CHEBI:74411"/>
        <dbReference type="ChEBI" id="CHEBI:74418"/>
        <dbReference type="ChEBI" id="CHEBI:456215"/>
        <dbReference type="EC" id="2.3.1.234"/>
    </reaction>
</comment>
<proteinExistence type="inferred from homology"/>
<gene>
    <name evidence="9" type="ORF">BMF94_2481</name>
</gene>
<dbReference type="SUPFAM" id="SSF53067">
    <property type="entry name" value="Actin-like ATPase domain"/>
    <property type="match status" value="2"/>
</dbReference>
<dbReference type="CDD" id="cd24134">
    <property type="entry name" value="ASKHA_NBD_OSGEPL1_QRI7_euk"/>
    <property type="match status" value="1"/>
</dbReference>
<dbReference type="Pfam" id="PF00814">
    <property type="entry name" value="TsaD"/>
    <property type="match status" value="1"/>
</dbReference>
<name>A0A2S5BCJ1_9BASI</name>
<comment type="function">
    <text evidence="7">Required for the formation of a threonylcarbamoyl group on adenosine at position 37 (t(6)A37) in mitochondrial tRNAs that read codons beginning with adenine. Probably involved in the transfer of the threonylcarbamoyl moiety of threonylcarbamoyl-AMP (TC-AMP) to the N6 group of A37. Involved in mitochondrial genome maintenance.</text>
</comment>
<dbReference type="GO" id="GO:0046872">
    <property type="term" value="F:metal ion binding"/>
    <property type="evidence" value="ECO:0007669"/>
    <property type="project" value="UniProtKB-KW"/>
</dbReference>
<evidence type="ECO:0000256" key="2">
    <source>
        <dbReference type="ARBA" id="ARBA00022679"/>
    </source>
</evidence>
<keyword evidence="3 7" id="KW-0819">tRNA processing</keyword>
<keyword evidence="4 7" id="KW-0479">Metal-binding</keyword>
<evidence type="ECO:0000256" key="6">
    <source>
        <dbReference type="ARBA" id="ARBA00048117"/>
    </source>
</evidence>
<dbReference type="STRING" id="741276.A0A2S5BCJ1"/>
<dbReference type="InterPro" id="IPR000905">
    <property type="entry name" value="Gcp-like_dom"/>
</dbReference>
<dbReference type="InterPro" id="IPR022450">
    <property type="entry name" value="TsaD"/>
</dbReference>
<accession>A0A2S5BCJ1</accession>
<comment type="cofactor">
    <cofactor evidence="7">
        <name>a divalent metal cation</name>
        <dbReference type="ChEBI" id="CHEBI:60240"/>
    </cofactor>
    <text evidence="7">Binds 1 divalent metal cation per subunit.</text>
</comment>
<dbReference type="OrthoDB" id="10259622at2759"/>
<evidence type="ECO:0000259" key="8">
    <source>
        <dbReference type="Pfam" id="PF00814"/>
    </source>
</evidence>
<keyword evidence="5 7" id="KW-0012">Acyltransferase</keyword>
<evidence type="ECO:0000256" key="7">
    <source>
        <dbReference type="HAMAP-Rule" id="MF_03179"/>
    </source>
</evidence>
<dbReference type="PANTHER" id="PTHR11735:SF6">
    <property type="entry name" value="TRNA N6-ADENOSINE THREONYLCARBAMOYLTRANSFERASE, MITOCHONDRIAL"/>
    <property type="match status" value="1"/>
</dbReference>
<sequence>MLRSRFRPPATSPSLASYVTPAALRAFSSKRPLVVLGLESSADDTCAAVVTSERKILSNVVLKQHAIHESFGGIHPLHAQEAHQRNMPVAIDKALREAQVRLEDLDGIAFTRGPGMYGCLSVCAGAAKALAAASGKPLLGVHHMQAHALTPFLTAAPMTSSPAPQFPFLTLLLSGGHTLLLLARSISSFSILATTHDESIGASIDKVARDLQIPWALGAGSPGAALERFAFPDGLPDSSALPSDPTFTQPFARRLAFSYAGLRSALTRILESEPASQMSEPRKRQVARAFSLAAFKQIEDKVVLALAQGEEVRGLVVSGGVASNMVLRERLRSRLDKVGRTDLPLIFPPPSLCTDNAAMIAYVGVSRLERGLVDPLTVMQRSKWPIDECEAEFEPK</sequence>
<evidence type="ECO:0000256" key="3">
    <source>
        <dbReference type="ARBA" id="ARBA00022694"/>
    </source>
</evidence>
<feature type="domain" description="Gcp-like" evidence="8">
    <location>
        <begin position="55"/>
        <end position="362"/>
    </location>
</feature>
<dbReference type="EC" id="2.3.1.234" evidence="1"/>
<dbReference type="AlphaFoldDB" id="A0A2S5BCJ1"/>
<dbReference type="InterPro" id="IPR043129">
    <property type="entry name" value="ATPase_NBD"/>
</dbReference>
<dbReference type="FunFam" id="3.30.420.40:FF:000012">
    <property type="entry name" value="tRNA N6-adenosine threonylcarbamoyltransferase"/>
    <property type="match status" value="1"/>
</dbReference>
<comment type="caution">
    <text evidence="9">The sequence shown here is derived from an EMBL/GenBank/DDBJ whole genome shotgun (WGS) entry which is preliminary data.</text>
</comment>
<organism evidence="9 10">
    <name type="scientific">Rhodotorula taiwanensis</name>
    <dbReference type="NCBI Taxonomy" id="741276"/>
    <lineage>
        <taxon>Eukaryota</taxon>
        <taxon>Fungi</taxon>
        <taxon>Dikarya</taxon>
        <taxon>Basidiomycota</taxon>
        <taxon>Pucciniomycotina</taxon>
        <taxon>Microbotryomycetes</taxon>
        <taxon>Sporidiobolales</taxon>
        <taxon>Sporidiobolaceae</taxon>
        <taxon>Rhodotorula</taxon>
    </lineage>
</organism>
<comment type="subcellular location">
    <subcellularLocation>
        <location evidence="7">Mitochondrion</location>
    </subcellularLocation>
</comment>
<reference evidence="9 10" key="1">
    <citation type="journal article" date="2018" name="Front. Microbiol.">
        <title>Prospects for Fungal Bioremediation of Acidic Radioactive Waste Sites: Characterization and Genome Sequence of Rhodotorula taiwanensis MD1149.</title>
        <authorList>
            <person name="Tkavc R."/>
            <person name="Matrosova V.Y."/>
            <person name="Grichenko O.E."/>
            <person name="Gostincar C."/>
            <person name="Volpe R.P."/>
            <person name="Klimenkova P."/>
            <person name="Gaidamakova E.K."/>
            <person name="Zhou C.E."/>
            <person name="Stewart B.J."/>
            <person name="Lyman M.G."/>
            <person name="Malfatti S.A."/>
            <person name="Rubinfeld B."/>
            <person name="Courtot M."/>
            <person name="Singh J."/>
            <person name="Dalgard C.L."/>
            <person name="Hamilton T."/>
            <person name="Frey K.G."/>
            <person name="Gunde-Cimerman N."/>
            <person name="Dugan L."/>
            <person name="Daly M.J."/>
        </authorList>
    </citation>
    <scope>NUCLEOTIDE SEQUENCE [LARGE SCALE GENOMIC DNA]</scope>
    <source>
        <strain evidence="9 10">MD1149</strain>
    </source>
</reference>
<protein>
    <recommendedName>
        <fullName evidence="1">N(6)-L-threonylcarbamoyladenine synthase</fullName>
        <ecNumber evidence="1">2.3.1.234</ecNumber>
    </recommendedName>
</protein>
<keyword evidence="2 7" id="KW-0808">Transferase</keyword>
<dbReference type="GO" id="GO:0005739">
    <property type="term" value="C:mitochondrion"/>
    <property type="evidence" value="ECO:0007669"/>
    <property type="project" value="UniProtKB-SubCell"/>
</dbReference>
<dbReference type="PANTHER" id="PTHR11735">
    <property type="entry name" value="TRNA N6-ADENOSINE THREONYLCARBAMOYLTRANSFERASE"/>
    <property type="match status" value="1"/>
</dbReference>